<evidence type="ECO:0000256" key="1">
    <source>
        <dbReference type="SAM" id="MobiDB-lite"/>
    </source>
</evidence>
<gene>
    <name evidence="3" type="ORF">N7539_001567</name>
</gene>
<accession>A0A9X0C009</accession>
<dbReference type="Pfam" id="PF11160">
    <property type="entry name" value="Hva1_TUDOR"/>
    <property type="match status" value="1"/>
</dbReference>
<feature type="region of interest" description="Disordered" evidence="1">
    <location>
        <begin position="1"/>
        <end position="52"/>
    </location>
</feature>
<dbReference type="RefSeq" id="XP_056793201.1">
    <property type="nucleotide sequence ID" value="XM_056931170.1"/>
</dbReference>
<protein>
    <recommendedName>
        <fullName evidence="2">Hypervirulence associated protein TUDOR domain-containing protein</fullName>
    </recommendedName>
</protein>
<sequence>MPAFQTGQRVSYKPVGGRESHTSESVGVIRDVSTHDTTMTGRRVEASPGEPRYEVCPPSFPSPHVHEIQFLVDRETILD</sequence>
<name>A0A9X0C009_9EURO</name>
<dbReference type="Proteomes" id="UP001148312">
    <property type="component" value="Unassembled WGS sequence"/>
</dbReference>
<organism evidence="3 4">
    <name type="scientific">Penicillium diatomitis</name>
    <dbReference type="NCBI Taxonomy" id="2819901"/>
    <lineage>
        <taxon>Eukaryota</taxon>
        <taxon>Fungi</taxon>
        <taxon>Dikarya</taxon>
        <taxon>Ascomycota</taxon>
        <taxon>Pezizomycotina</taxon>
        <taxon>Eurotiomycetes</taxon>
        <taxon>Eurotiomycetidae</taxon>
        <taxon>Eurotiales</taxon>
        <taxon>Aspergillaceae</taxon>
        <taxon>Penicillium</taxon>
    </lineage>
</organism>
<evidence type="ECO:0000313" key="4">
    <source>
        <dbReference type="Proteomes" id="UP001148312"/>
    </source>
</evidence>
<comment type="caution">
    <text evidence="3">The sequence shown here is derived from an EMBL/GenBank/DDBJ whole genome shotgun (WGS) entry which is preliminary data.</text>
</comment>
<evidence type="ECO:0000259" key="2">
    <source>
        <dbReference type="Pfam" id="PF11160"/>
    </source>
</evidence>
<dbReference type="InterPro" id="IPR021331">
    <property type="entry name" value="Hva1_TUDOR"/>
</dbReference>
<feature type="domain" description="Hypervirulence associated protein TUDOR" evidence="2">
    <location>
        <begin position="7"/>
        <end position="55"/>
    </location>
</feature>
<dbReference type="EMBL" id="JAPWDQ010000002">
    <property type="protein sequence ID" value="KAJ5492821.1"/>
    <property type="molecule type" value="Genomic_DNA"/>
</dbReference>
<reference evidence="3" key="2">
    <citation type="journal article" date="2023" name="IMA Fungus">
        <title>Comparative genomic study of the Penicillium genus elucidates a diverse pangenome and 15 lateral gene transfer events.</title>
        <authorList>
            <person name="Petersen C."/>
            <person name="Sorensen T."/>
            <person name="Nielsen M.R."/>
            <person name="Sondergaard T.E."/>
            <person name="Sorensen J.L."/>
            <person name="Fitzpatrick D.A."/>
            <person name="Frisvad J.C."/>
            <person name="Nielsen K.L."/>
        </authorList>
    </citation>
    <scope>NUCLEOTIDE SEQUENCE</scope>
    <source>
        <strain evidence="3">IBT 30728</strain>
    </source>
</reference>
<dbReference type="GeneID" id="81621419"/>
<reference evidence="3" key="1">
    <citation type="submission" date="2022-12" db="EMBL/GenBank/DDBJ databases">
        <authorList>
            <person name="Petersen C."/>
        </authorList>
    </citation>
    <scope>NUCLEOTIDE SEQUENCE</scope>
    <source>
        <strain evidence="3">IBT 30728</strain>
    </source>
</reference>
<evidence type="ECO:0000313" key="3">
    <source>
        <dbReference type="EMBL" id="KAJ5492821.1"/>
    </source>
</evidence>
<dbReference type="AlphaFoldDB" id="A0A9X0C009"/>
<keyword evidence="4" id="KW-1185">Reference proteome</keyword>
<proteinExistence type="predicted"/>